<dbReference type="EMBL" id="CANHGI010000001">
    <property type="protein sequence ID" value="CAI5439005.1"/>
    <property type="molecule type" value="Genomic_DNA"/>
</dbReference>
<proteinExistence type="predicted"/>
<evidence type="ECO:0000313" key="3">
    <source>
        <dbReference type="EMBL" id="CAI5439005.1"/>
    </source>
</evidence>
<sequence>MKFVLYILTLLLLSCAFLTSQARPQYKDIDYRLFEDEPDDSENDDQNKSVRTTTKISKPILNFKNQESIRKGKSETPTKNQQPTQKSSRSPIVEPIPPQDPSNIKKVEICQNNSKDKIVVKIKSKESNRIDSKEKARKTLNIDKDEDLDEIMKLVKKYKTKKDFAIVPKSNKQFYQLDQMIRPKAKSIIILNATSHKTFKSPIIPTTPSTYTSIDSREDVYDFYPKLSEVLKLPPEDIYKGNTDPEWMTCIEPTDEDLKDVEGACTVGSEQIEMYHSKQFELHVPPKITNTMFDPWILSINLKSRDDDFFTPPLVFSNTIRSLINTAGAKTEYKKKVPTKTNEMKLSIVDVDRTKCFTYTRTNAIETASKRIYMKIEEIPKKQDLSIYSSKFQQK</sequence>
<feature type="signal peptide" evidence="2">
    <location>
        <begin position="1"/>
        <end position="22"/>
    </location>
</feature>
<reference evidence="3" key="1">
    <citation type="submission" date="2022-11" db="EMBL/GenBank/DDBJ databases">
        <authorList>
            <person name="Kikuchi T."/>
        </authorList>
    </citation>
    <scope>NUCLEOTIDE SEQUENCE</scope>
    <source>
        <strain evidence="3">PS1010</strain>
    </source>
</reference>
<keyword evidence="2" id="KW-0732">Signal</keyword>
<evidence type="ECO:0000256" key="1">
    <source>
        <dbReference type="SAM" id="MobiDB-lite"/>
    </source>
</evidence>
<organism evidence="3 4">
    <name type="scientific">Caenorhabditis angaria</name>
    <dbReference type="NCBI Taxonomy" id="860376"/>
    <lineage>
        <taxon>Eukaryota</taxon>
        <taxon>Metazoa</taxon>
        <taxon>Ecdysozoa</taxon>
        <taxon>Nematoda</taxon>
        <taxon>Chromadorea</taxon>
        <taxon>Rhabditida</taxon>
        <taxon>Rhabditina</taxon>
        <taxon>Rhabditomorpha</taxon>
        <taxon>Rhabditoidea</taxon>
        <taxon>Rhabditidae</taxon>
        <taxon>Peloderinae</taxon>
        <taxon>Caenorhabditis</taxon>
    </lineage>
</organism>
<dbReference type="Proteomes" id="UP001152747">
    <property type="component" value="Unassembled WGS sequence"/>
</dbReference>
<dbReference type="Pfam" id="PF05867">
    <property type="entry name" value="DUF851"/>
    <property type="match status" value="1"/>
</dbReference>
<feature type="chain" id="PRO_5040325469" evidence="2">
    <location>
        <begin position="23"/>
        <end position="395"/>
    </location>
</feature>
<evidence type="ECO:0000256" key="2">
    <source>
        <dbReference type="SAM" id="SignalP"/>
    </source>
</evidence>
<name>A0A9P1I3I7_9PELO</name>
<dbReference type="InterPro" id="IPR008569">
    <property type="entry name" value="DUF851"/>
</dbReference>
<dbReference type="OrthoDB" id="5868204at2759"/>
<accession>A0A9P1I3I7</accession>
<feature type="compositionally biased region" description="Polar residues" evidence="1">
    <location>
        <begin position="77"/>
        <end position="90"/>
    </location>
</feature>
<dbReference type="PROSITE" id="PS51257">
    <property type="entry name" value="PROKAR_LIPOPROTEIN"/>
    <property type="match status" value="1"/>
</dbReference>
<comment type="caution">
    <text evidence="3">The sequence shown here is derived from an EMBL/GenBank/DDBJ whole genome shotgun (WGS) entry which is preliminary data.</text>
</comment>
<protein>
    <submittedName>
        <fullName evidence="3">Uncharacterized protein</fullName>
    </submittedName>
</protein>
<dbReference type="AlphaFoldDB" id="A0A9P1I3I7"/>
<feature type="region of interest" description="Disordered" evidence="1">
    <location>
        <begin position="36"/>
        <end position="104"/>
    </location>
</feature>
<keyword evidence="4" id="KW-1185">Reference proteome</keyword>
<gene>
    <name evidence="3" type="ORF">CAMP_LOCUS1642</name>
</gene>
<evidence type="ECO:0000313" key="4">
    <source>
        <dbReference type="Proteomes" id="UP001152747"/>
    </source>
</evidence>
<feature type="compositionally biased region" description="Basic and acidic residues" evidence="1">
    <location>
        <begin position="67"/>
        <end position="76"/>
    </location>
</feature>